<evidence type="ECO:0000313" key="1">
    <source>
        <dbReference type="EMBL" id="KPX63087.1"/>
    </source>
</evidence>
<dbReference type="EMBL" id="LJQP01000327">
    <property type="protein sequence ID" value="KPX63087.1"/>
    <property type="molecule type" value="Genomic_DNA"/>
</dbReference>
<gene>
    <name evidence="1" type="ORF">ALO35_101882</name>
</gene>
<comment type="caution">
    <text evidence="1">The sequence shown here is derived from an EMBL/GenBank/DDBJ whole genome shotgun (WGS) entry which is preliminary data.</text>
</comment>
<dbReference type="Proteomes" id="UP000050265">
    <property type="component" value="Unassembled WGS sequence"/>
</dbReference>
<dbReference type="PATRIC" id="fig|53707.9.peg.5627"/>
<accession>A0A0N8RUR0</accession>
<evidence type="ECO:0000313" key="2">
    <source>
        <dbReference type="Proteomes" id="UP000050265"/>
    </source>
</evidence>
<proteinExistence type="predicted"/>
<sequence>MRYLEMYRDQRVATATDRTNISANYLDRPDFDMSVPLHAGLHYVFIRGVGMATYAKGYELRSAINAFLDFAAEHNADTIPALKIQSLNDIGAEEYSRFEDFIRRTESRIYLAIKLSSSLKLVAQQFEDGMPMLKLPRITEPKSVPAEPLGEDADRDFYEAMYQEVDILVEKLRIQKTIATATPYDRWEVRDICRELFSIKNGTRTDWKIDPLRAAATFQEVGYPFHTPAQYFECLERDAKSDVISSTGRTPLEFILSCCMHKGFLRRRAPYSISYTELFNLIYPTSQDQATLALFIQRQAGWNKETVLALDKDKYTHVMSEVAHSNVVLLNSHKIKSQGQGLAYVRPKFMARASSRSDPYSAYNLIRLANQLSESCRPYLKLDTKLEVDDKRHRSPFLFLGDARVPWDASSRVKSLDAQGHWNVGVSGFLEKAQLVDDGTPLSTGADLLGRLRVTSLQQTHKSNAFPMALTALLYGHSSPVTTETHYDSSVFAMADRRKRFHEFQERFIKKGQLKQLNGVVGRSRQDISTNPRFRIFTIMGHQRPLWACVDSTQPAYPGSKPLPQGTRCTRLDKCNGCERWWVLDDSLPFLMERLATLELKVERDAGAHDLHADEISVLRYVVDKLSSKSLVEDANIYRDSFDALLPLDLSSLIAYIED</sequence>
<organism evidence="1 2">
    <name type="scientific">Pseudomonas amygdali pv. lachrymans</name>
    <name type="common">Pseudomonas syringae pv. lachrymans</name>
    <dbReference type="NCBI Taxonomy" id="53707"/>
    <lineage>
        <taxon>Bacteria</taxon>
        <taxon>Pseudomonadati</taxon>
        <taxon>Pseudomonadota</taxon>
        <taxon>Gammaproteobacteria</taxon>
        <taxon>Pseudomonadales</taxon>
        <taxon>Pseudomonadaceae</taxon>
        <taxon>Pseudomonas</taxon>
        <taxon>Pseudomonas amygdali</taxon>
    </lineage>
</organism>
<protein>
    <submittedName>
        <fullName evidence="1">Uncharacterized protein</fullName>
    </submittedName>
</protein>
<dbReference type="AlphaFoldDB" id="A0A0N8RUR0"/>
<reference evidence="1 2" key="1">
    <citation type="submission" date="2015-09" db="EMBL/GenBank/DDBJ databases">
        <title>Genome announcement of multiple Pseudomonas syringae strains.</title>
        <authorList>
            <person name="Thakur S."/>
            <person name="Wang P.W."/>
            <person name="Gong Y."/>
            <person name="Weir B.S."/>
            <person name="Guttman D.S."/>
        </authorList>
    </citation>
    <scope>NUCLEOTIDE SEQUENCE [LARGE SCALE GENOMIC DNA]</scope>
    <source>
        <strain evidence="1 2">ICMP3507</strain>
    </source>
</reference>
<name>A0A0N8RUR0_PSEAV</name>